<dbReference type="GO" id="GO:0004650">
    <property type="term" value="F:polygalacturonase activity"/>
    <property type="evidence" value="ECO:0007669"/>
    <property type="project" value="InterPro"/>
</dbReference>
<dbReference type="GO" id="GO:0016829">
    <property type="term" value="F:lyase activity"/>
    <property type="evidence" value="ECO:0007669"/>
    <property type="project" value="UniProtKB-KW"/>
</dbReference>
<evidence type="ECO:0000313" key="2">
    <source>
        <dbReference type="Proteomes" id="UP001237642"/>
    </source>
</evidence>
<dbReference type="FunFam" id="2.160.20.10:FF:000046">
    <property type="entry name" value="Polygalacturonase QRT3"/>
    <property type="match status" value="1"/>
</dbReference>
<dbReference type="Gene3D" id="2.160.20.10">
    <property type="entry name" value="Single-stranded right-handed beta-helix, Pectin lyase-like"/>
    <property type="match status" value="1"/>
</dbReference>
<keyword evidence="2" id="KW-1185">Reference proteome</keyword>
<dbReference type="PANTHER" id="PTHR33928:SF2">
    <property type="entry name" value="PECTATE LYASE SUPERFAMILY PROTEIN DOMAIN-CONTAINING PROTEIN-RELATED"/>
    <property type="match status" value="1"/>
</dbReference>
<organism evidence="1 2">
    <name type="scientific">Heracleum sosnowskyi</name>
    <dbReference type="NCBI Taxonomy" id="360622"/>
    <lineage>
        <taxon>Eukaryota</taxon>
        <taxon>Viridiplantae</taxon>
        <taxon>Streptophyta</taxon>
        <taxon>Embryophyta</taxon>
        <taxon>Tracheophyta</taxon>
        <taxon>Spermatophyta</taxon>
        <taxon>Magnoliopsida</taxon>
        <taxon>eudicotyledons</taxon>
        <taxon>Gunneridae</taxon>
        <taxon>Pentapetalae</taxon>
        <taxon>asterids</taxon>
        <taxon>campanulids</taxon>
        <taxon>Apiales</taxon>
        <taxon>Apiaceae</taxon>
        <taxon>Apioideae</taxon>
        <taxon>apioid superclade</taxon>
        <taxon>Tordylieae</taxon>
        <taxon>Tordyliinae</taxon>
        <taxon>Heracleum</taxon>
    </lineage>
</organism>
<gene>
    <name evidence="1" type="ORF">POM88_035371</name>
</gene>
<dbReference type="EMBL" id="JAUIZM010000008">
    <property type="protein sequence ID" value="KAK1369279.1"/>
    <property type="molecule type" value="Genomic_DNA"/>
</dbReference>
<dbReference type="InterPro" id="IPR012334">
    <property type="entry name" value="Pectin_lyas_fold"/>
</dbReference>
<name>A0AAD8HLC0_9APIA</name>
<protein>
    <submittedName>
        <fullName evidence="1">Pectin lyase/virulence factor</fullName>
    </submittedName>
</protein>
<dbReference type="SUPFAM" id="SSF51126">
    <property type="entry name" value="Pectin lyase-like"/>
    <property type="match status" value="1"/>
</dbReference>
<accession>A0AAD8HLC0</accession>
<reference evidence="1" key="2">
    <citation type="submission" date="2023-05" db="EMBL/GenBank/DDBJ databases">
        <authorList>
            <person name="Schelkunov M.I."/>
        </authorList>
    </citation>
    <scope>NUCLEOTIDE SEQUENCE</scope>
    <source>
        <strain evidence="1">Hsosn_3</strain>
        <tissue evidence="1">Leaf</tissue>
    </source>
</reference>
<dbReference type="AlphaFoldDB" id="A0AAD8HLC0"/>
<dbReference type="InterPro" id="IPR039279">
    <property type="entry name" value="QRT3-like"/>
</dbReference>
<proteinExistence type="predicted"/>
<keyword evidence="1" id="KW-0456">Lyase</keyword>
<dbReference type="Proteomes" id="UP001237642">
    <property type="component" value="Unassembled WGS sequence"/>
</dbReference>
<dbReference type="InterPro" id="IPR011050">
    <property type="entry name" value="Pectin_lyase_fold/virulence"/>
</dbReference>
<evidence type="ECO:0000313" key="1">
    <source>
        <dbReference type="EMBL" id="KAK1369279.1"/>
    </source>
</evidence>
<dbReference type="PANTHER" id="PTHR33928">
    <property type="entry name" value="POLYGALACTURONASE QRT3"/>
    <property type="match status" value="1"/>
</dbReference>
<sequence length="513" mass="56100">MKLMKESAPRITTWTEMKRQLNYRFGPNEYTQDKVVMKDKVELNIVNVEDKHVKKLYEFQTKLLHKTTAAAPLPSTTPKSVGRVFYPIGYGADPTGGQDSSDAILKAMEDAVVSDKQGLELMPGITDMGGAVIDLQGASFKINKPIRLPAFTGNIVIQGGTFRASESFPTDRHLVELWSSNSIKLDNTEVAKLDGFSDQKVQTHGVYYEAITFRDILFDSAFRGGGIFIVDSARIRIVDCFFLHFMTQGILVQKGHETFISTCFLGEHPTVGGDRRERDFSGTAIDLASNDNAVTDVAIFSAAIGITLRGEANIVTGVHCYNKATYFGGVGILVKAGQTRIDNSYLDYNSIIIEDPSQVHVTNGFFLGEGNIVLKAIKGRISGLTVVNNMFTGNAKSSKPTISLDGKFTKIDQVVIDQNNVNGMNLKSTTGKLVVAGKGTKWTADFSSLLVFPNKINHVQYSIYQGSAQVFTGHALTKISDNAVVVESEKEVDGVISVVVDQYNMSGEQNLLM</sequence>
<reference evidence="1" key="1">
    <citation type="submission" date="2023-02" db="EMBL/GenBank/DDBJ databases">
        <title>Genome of toxic invasive species Heracleum sosnowskyi carries increased number of genes despite the absence of recent whole-genome duplications.</title>
        <authorList>
            <person name="Schelkunov M."/>
            <person name="Shtratnikova V."/>
            <person name="Makarenko M."/>
            <person name="Klepikova A."/>
            <person name="Omelchenko D."/>
            <person name="Novikova G."/>
            <person name="Obukhova E."/>
            <person name="Bogdanov V."/>
            <person name="Penin A."/>
            <person name="Logacheva M."/>
        </authorList>
    </citation>
    <scope>NUCLEOTIDE SEQUENCE</scope>
    <source>
        <strain evidence="1">Hsosn_3</strain>
        <tissue evidence="1">Leaf</tissue>
    </source>
</reference>
<comment type="caution">
    <text evidence="1">The sequence shown here is derived from an EMBL/GenBank/DDBJ whole genome shotgun (WGS) entry which is preliminary data.</text>
</comment>